<accession>A0A9P8JAM5</accession>
<organism evidence="2 3">
    <name type="scientific">Aureobasidium melanogenum</name>
    <name type="common">Aureobasidium pullulans var. melanogenum</name>
    <dbReference type="NCBI Taxonomy" id="46634"/>
    <lineage>
        <taxon>Eukaryota</taxon>
        <taxon>Fungi</taxon>
        <taxon>Dikarya</taxon>
        <taxon>Ascomycota</taxon>
        <taxon>Pezizomycotina</taxon>
        <taxon>Dothideomycetes</taxon>
        <taxon>Dothideomycetidae</taxon>
        <taxon>Dothideales</taxon>
        <taxon>Saccotheciaceae</taxon>
        <taxon>Aureobasidium</taxon>
    </lineage>
</organism>
<protein>
    <submittedName>
        <fullName evidence="2">Uncharacterized protein</fullName>
    </submittedName>
</protein>
<reference evidence="2" key="2">
    <citation type="submission" date="2021-08" db="EMBL/GenBank/DDBJ databases">
        <authorList>
            <person name="Gostincar C."/>
            <person name="Sun X."/>
            <person name="Song Z."/>
            <person name="Gunde-Cimerman N."/>
        </authorList>
    </citation>
    <scope>NUCLEOTIDE SEQUENCE</scope>
    <source>
        <strain evidence="2">EXF-9911</strain>
    </source>
</reference>
<evidence type="ECO:0000313" key="2">
    <source>
        <dbReference type="EMBL" id="KAG9696502.1"/>
    </source>
</evidence>
<keyword evidence="1" id="KW-1133">Transmembrane helix</keyword>
<name>A0A9P8JAM5_AURME</name>
<comment type="caution">
    <text evidence="2">The sequence shown here is derived from an EMBL/GenBank/DDBJ whole genome shotgun (WGS) entry which is preliminary data.</text>
</comment>
<evidence type="ECO:0000256" key="1">
    <source>
        <dbReference type="SAM" id="Phobius"/>
    </source>
</evidence>
<dbReference type="EMBL" id="JAHFXF010000100">
    <property type="protein sequence ID" value="KAG9696502.1"/>
    <property type="molecule type" value="Genomic_DNA"/>
</dbReference>
<keyword evidence="1" id="KW-0472">Membrane</keyword>
<evidence type="ECO:0000313" key="3">
    <source>
        <dbReference type="Proteomes" id="UP000779574"/>
    </source>
</evidence>
<dbReference type="AlphaFoldDB" id="A0A9P8JAM5"/>
<reference evidence="2" key="1">
    <citation type="journal article" date="2021" name="J Fungi (Basel)">
        <title>Virulence traits and population genomics of the black yeast Aureobasidium melanogenum.</title>
        <authorList>
            <person name="Cernosa A."/>
            <person name="Sun X."/>
            <person name="Gostincar C."/>
            <person name="Fang C."/>
            <person name="Gunde-Cimerman N."/>
            <person name="Song Z."/>
        </authorList>
    </citation>
    <scope>NUCLEOTIDE SEQUENCE</scope>
    <source>
        <strain evidence="2">EXF-9911</strain>
    </source>
</reference>
<proteinExistence type="predicted"/>
<dbReference type="OrthoDB" id="3892531at2759"/>
<feature type="non-terminal residue" evidence="2">
    <location>
        <position position="86"/>
    </location>
</feature>
<sequence>MATKTTKNELSPNMEKTTKNKSWPSWIIGTSMKFLPWLMLLHNLLYVVFPSSNNSKTDNKLAWTNFLNVLYLIGMQAWIDGGIIEV</sequence>
<feature type="transmembrane region" description="Helical" evidence="1">
    <location>
        <begin position="61"/>
        <end position="79"/>
    </location>
</feature>
<gene>
    <name evidence="2" type="ORF">KCU76_g3676</name>
</gene>
<dbReference type="Proteomes" id="UP000779574">
    <property type="component" value="Unassembled WGS sequence"/>
</dbReference>
<keyword evidence="1" id="KW-0812">Transmembrane</keyword>
<feature type="transmembrane region" description="Helical" evidence="1">
    <location>
        <begin position="26"/>
        <end position="49"/>
    </location>
</feature>